<dbReference type="Gene3D" id="3.40.980.10">
    <property type="entry name" value="MoaB/Mog-like domain"/>
    <property type="match status" value="2"/>
</dbReference>
<dbReference type="InterPro" id="IPR036135">
    <property type="entry name" value="MoeA_linker/N_sf"/>
</dbReference>
<dbReference type="FunFam" id="2.170.190.11:FF:000002">
    <property type="entry name" value="Molybdopterin molybdenumtransferase"/>
    <property type="match status" value="1"/>
</dbReference>
<dbReference type="InterPro" id="IPR001453">
    <property type="entry name" value="MoaB/Mog_dom"/>
</dbReference>
<dbReference type="VEuPathDB" id="FungiDB:AAP_03334"/>
<dbReference type="Gene3D" id="2.170.190.11">
    <property type="entry name" value="Molybdopterin biosynthesis moea protein, domain 3"/>
    <property type="match status" value="1"/>
</dbReference>
<organism evidence="8 9">
    <name type="scientific">Ascosphaera apis ARSEF 7405</name>
    <dbReference type="NCBI Taxonomy" id="392613"/>
    <lineage>
        <taxon>Eukaryota</taxon>
        <taxon>Fungi</taxon>
        <taxon>Dikarya</taxon>
        <taxon>Ascomycota</taxon>
        <taxon>Pezizomycotina</taxon>
        <taxon>Eurotiomycetes</taxon>
        <taxon>Eurotiomycetidae</taxon>
        <taxon>Onygenales</taxon>
        <taxon>Ascosphaeraceae</taxon>
        <taxon>Ascosphaera</taxon>
    </lineage>
</organism>
<dbReference type="SUPFAM" id="SSF63867">
    <property type="entry name" value="MoeA C-terminal domain-like"/>
    <property type="match status" value="1"/>
</dbReference>
<dbReference type="SMART" id="SM00852">
    <property type="entry name" value="MoCF_biosynth"/>
    <property type="match status" value="2"/>
</dbReference>
<feature type="compositionally biased region" description="Polar residues" evidence="5">
    <location>
        <begin position="191"/>
        <end position="200"/>
    </location>
</feature>
<comment type="similarity">
    <text evidence="3">In the C-terminal section; belongs to the MoeA family.</text>
</comment>
<dbReference type="GO" id="GO:0061599">
    <property type="term" value="F:molybdopterin molybdotransferase activity"/>
    <property type="evidence" value="ECO:0007669"/>
    <property type="project" value="TreeGrafter"/>
</dbReference>
<protein>
    <submittedName>
        <fullName evidence="8">Molybdenum cofactor biosynthesis protein</fullName>
    </submittedName>
</protein>
<evidence type="ECO:0000256" key="3">
    <source>
        <dbReference type="ARBA" id="ARBA00008339"/>
    </source>
</evidence>
<dbReference type="FunFam" id="3.40.980.10:FF:000011">
    <property type="entry name" value="Molybdopterin molybdenumtransferase"/>
    <property type="match status" value="1"/>
</dbReference>
<dbReference type="Pfam" id="PF00994">
    <property type="entry name" value="MoCF_biosynth"/>
    <property type="match status" value="2"/>
</dbReference>
<evidence type="ECO:0000256" key="5">
    <source>
        <dbReference type="SAM" id="MobiDB-lite"/>
    </source>
</evidence>
<dbReference type="InterPro" id="IPR008284">
    <property type="entry name" value="MoCF_biosynth_CS"/>
</dbReference>
<feature type="domain" description="MoaB/Mog" evidence="7">
    <location>
        <begin position="631"/>
        <end position="790"/>
    </location>
</feature>
<proteinExistence type="inferred from homology"/>
<accession>A0A167YQA9</accession>
<comment type="similarity">
    <text evidence="2">In the N-terminal section; belongs to the MoaB/Mog family.</text>
</comment>
<dbReference type="PANTHER" id="PTHR10192:SF5">
    <property type="entry name" value="GEPHYRIN"/>
    <property type="match status" value="1"/>
</dbReference>
<dbReference type="GO" id="GO:0006777">
    <property type="term" value="P:Mo-molybdopterin cofactor biosynthetic process"/>
    <property type="evidence" value="ECO:0007669"/>
    <property type="project" value="UniProtKB-KW"/>
</dbReference>
<dbReference type="InterPro" id="IPR036425">
    <property type="entry name" value="MoaB/Mog-like_dom_sf"/>
</dbReference>
<dbReference type="Gene3D" id="3.90.105.10">
    <property type="entry name" value="Molybdopterin biosynthesis moea protein, domain 2"/>
    <property type="match status" value="1"/>
</dbReference>
<dbReference type="InterPro" id="IPR038987">
    <property type="entry name" value="MoeA-like"/>
</dbReference>
<feature type="compositionally biased region" description="Polar residues" evidence="5">
    <location>
        <begin position="379"/>
        <end position="392"/>
    </location>
</feature>
<dbReference type="InterPro" id="IPR036688">
    <property type="entry name" value="MoeA_C_domain_IV_sf"/>
</dbReference>
<dbReference type="SUPFAM" id="SSF53218">
    <property type="entry name" value="Molybdenum cofactor biosynthesis proteins"/>
    <property type="match status" value="2"/>
</dbReference>
<dbReference type="OrthoDB" id="4349954at2759"/>
<feature type="compositionally biased region" description="Polar residues" evidence="5">
    <location>
        <begin position="267"/>
        <end position="277"/>
    </location>
</feature>
<dbReference type="InterPro" id="IPR005110">
    <property type="entry name" value="MoeA_linker/N"/>
</dbReference>
<name>A0A167YQA9_9EURO</name>
<dbReference type="PROSITE" id="PS01079">
    <property type="entry name" value="MOCF_BIOSYNTHESIS_2"/>
    <property type="match status" value="1"/>
</dbReference>
<keyword evidence="6" id="KW-0732">Signal</keyword>
<dbReference type="GO" id="GO:0005829">
    <property type="term" value="C:cytosol"/>
    <property type="evidence" value="ECO:0007669"/>
    <property type="project" value="TreeGrafter"/>
</dbReference>
<keyword evidence="4" id="KW-0501">Molybdenum cofactor biosynthesis</keyword>
<keyword evidence="9" id="KW-1185">Reference proteome</keyword>
<evidence type="ECO:0000259" key="7">
    <source>
        <dbReference type="SMART" id="SM00852"/>
    </source>
</evidence>
<dbReference type="Gene3D" id="2.40.340.10">
    <property type="entry name" value="MoeA, C-terminal, domain IV"/>
    <property type="match status" value="1"/>
</dbReference>
<gene>
    <name evidence="8" type="ORF">AAP_03334</name>
</gene>
<evidence type="ECO:0000313" key="9">
    <source>
        <dbReference type="Proteomes" id="UP000242877"/>
    </source>
</evidence>
<dbReference type="SUPFAM" id="SSF63882">
    <property type="entry name" value="MoeA N-terminal region -like"/>
    <property type="match status" value="1"/>
</dbReference>
<feature type="compositionally biased region" description="Basic residues" evidence="5">
    <location>
        <begin position="397"/>
        <end position="417"/>
    </location>
</feature>
<evidence type="ECO:0000256" key="6">
    <source>
        <dbReference type="SAM" id="SignalP"/>
    </source>
</evidence>
<dbReference type="UniPathway" id="UPA00344"/>
<dbReference type="CDD" id="cd00886">
    <property type="entry name" value="MogA_MoaB"/>
    <property type="match status" value="1"/>
</dbReference>
<evidence type="ECO:0000256" key="1">
    <source>
        <dbReference type="ARBA" id="ARBA00005046"/>
    </source>
</evidence>
<comment type="pathway">
    <text evidence="1">Cofactor biosynthesis; molybdopterin biosynthesis.</text>
</comment>
<dbReference type="NCBIfam" id="NF045515">
    <property type="entry name" value="Glp_gephyrin"/>
    <property type="match status" value="1"/>
</dbReference>
<reference evidence="8 9" key="1">
    <citation type="journal article" date="2016" name="Genome Biol. Evol.">
        <title>Divergent and convergent evolution of fungal pathogenicity.</title>
        <authorList>
            <person name="Shang Y."/>
            <person name="Xiao G."/>
            <person name="Zheng P."/>
            <person name="Cen K."/>
            <person name="Zhan S."/>
            <person name="Wang C."/>
        </authorList>
    </citation>
    <scope>NUCLEOTIDE SEQUENCE [LARGE SCALE GENOMIC DNA]</scope>
    <source>
        <strain evidence="8 9">ARSEF 7405</strain>
    </source>
</reference>
<evidence type="ECO:0000256" key="4">
    <source>
        <dbReference type="ARBA" id="ARBA00023150"/>
    </source>
</evidence>
<dbReference type="AlphaFoldDB" id="A0A167YQA9"/>
<evidence type="ECO:0000313" key="8">
    <source>
        <dbReference type="EMBL" id="KZZ91628.1"/>
    </source>
</evidence>
<dbReference type="InterPro" id="IPR005111">
    <property type="entry name" value="MoeA_C_domain_IV"/>
</dbReference>
<feature type="domain" description="MoaB/Mog" evidence="7">
    <location>
        <begin position="9"/>
        <end position="163"/>
    </location>
</feature>
<dbReference type="Pfam" id="PF03453">
    <property type="entry name" value="MoeA_N"/>
    <property type="match status" value="1"/>
</dbReference>
<feature type="chain" id="PRO_5007894796" evidence="6">
    <location>
        <begin position="19"/>
        <end position="882"/>
    </location>
</feature>
<dbReference type="Pfam" id="PF03454">
    <property type="entry name" value="MoeA_C"/>
    <property type="match status" value="1"/>
</dbReference>
<feature type="signal peptide" evidence="6">
    <location>
        <begin position="1"/>
        <end position="18"/>
    </location>
</feature>
<dbReference type="EMBL" id="AZGZ01000013">
    <property type="protein sequence ID" value="KZZ91628.1"/>
    <property type="molecule type" value="Genomic_DNA"/>
</dbReference>
<feature type="compositionally biased region" description="Basic residues" evidence="5">
    <location>
        <begin position="330"/>
        <end position="345"/>
    </location>
</feature>
<evidence type="ECO:0000256" key="2">
    <source>
        <dbReference type="ARBA" id="ARBA00007589"/>
    </source>
</evidence>
<comment type="caution">
    <text evidence="8">The sequence shown here is derived from an EMBL/GenBank/DDBJ whole genome shotgun (WGS) entry which is preliminary data.</text>
</comment>
<dbReference type="CDD" id="cd00887">
    <property type="entry name" value="MoeA"/>
    <property type="match status" value="1"/>
</dbReference>
<sequence length="882" mass="94259">MAPALLLPAVLIVSDSAAHHAAEDHTGPLLSRVFASIRSPSGNRVWDDPEIAIVPDLGSRIQVQIKKWTERTGSDRINLIVTSGGTGFAVKDRTPEAIELLLHKQAPGLVHAMLAASLEVTPFAMMSRPVAGVRAKSIVVTVPGSPKAAKENLEAIIKYLPHACMQAIGANSRQSHAGGVRKLEADVGITSPTELGQNDSAPPADEDQSDTAPSPVKVSFDEGNLLKPPRPSKKHQKDEEPGLISGANSRQSHAGGVRKLEADVGITSPTELGQNDSAPPADEDQSDTAPSPVKVSFDEGNLLKPPRPSKKHQKDEEPGLISGGICRLKDYHRRRRSRSHSRSHSRSVSGPVLRSPSAEPSPPASPSTSLRRSIGSERTIVQDQDNEPSSPITYGCGHHHHGPGHAAPKRHTSHSQRTHNSNDPNAGPTGRYRESPYPMLSVDNALDVIAANTPNPRIIEVPVNEDLVGYVLAEDVYAAEAVPAYRASIVDGYAIVAPEYPGDGTPSTKGDFPVMSISHAEAGAVLPKLEPGEVARVTTGAPIPEGATAVVMVEDTELVSSTPDGKEEGIISVLTDEVRAGENVREPGSDVQEGTRILEQHDLITGHGGEIGLLASTGIKTVRVYAKPVIGVLSTGDELVAHDDPVSELRYGQIRDSNRPSLLSSLRSWGYPFVDLGIARDTPATELEESLRSALRGTLDTPGVDIIITTGGVSMGELDLLKPTVERQLGGTIHFGRVAMKPGKPTTFATIPFKPNTSNTRESRLLFGLPGNPASALVTLNLFVLPCIHQMTGRLPPYGLRRVITRIEEQIRPDPKRREYHRAYIYVRPDGKLSALSTGGQRSSRVGSLKGANGLLIIEPDEDKLRKGDKVNALLMGNVGTY</sequence>
<feature type="region of interest" description="Disordered" evidence="5">
    <location>
        <begin position="191"/>
        <end position="437"/>
    </location>
</feature>
<dbReference type="PANTHER" id="PTHR10192">
    <property type="entry name" value="MOLYBDOPTERIN BIOSYNTHESIS PROTEIN"/>
    <property type="match status" value="1"/>
</dbReference>
<dbReference type="Proteomes" id="UP000242877">
    <property type="component" value="Unassembled WGS sequence"/>
</dbReference>